<keyword evidence="15" id="KW-1185">Reference proteome</keyword>
<gene>
    <name evidence="10 14" type="primary">ileS</name>
    <name evidence="14" type="ORF">MNR06_14425</name>
</gene>
<dbReference type="Pfam" id="PF08264">
    <property type="entry name" value="Anticodon_1"/>
    <property type="match status" value="1"/>
</dbReference>
<dbReference type="InterPro" id="IPR009008">
    <property type="entry name" value="Val/Leu/Ile-tRNA-synth_edit"/>
</dbReference>
<comment type="catalytic activity">
    <reaction evidence="9 10">
        <text>tRNA(Ile) + L-isoleucine + ATP = L-isoleucyl-tRNA(Ile) + AMP + diphosphate</text>
        <dbReference type="Rhea" id="RHEA:11060"/>
        <dbReference type="Rhea" id="RHEA-COMP:9666"/>
        <dbReference type="Rhea" id="RHEA-COMP:9695"/>
        <dbReference type="ChEBI" id="CHEBI:30616"/>
        <dbReference type="ChEBI" id="CHEBI:33019"/>
        <dbReference type="ChEBI" id="CHEBI:58045"/>
        <dbReference type="ChEBI" id="CHEBI:78442"/>
        <dbReference type="ChEBI" id="CHEBI:78528"/>
        <dbReference type="ChEBI" id="CHEBI:456215"/>
        <dbReference type="EC" id="6.1.1.5"/>
    </reaction>
</comment>
<dbReference type="GO" id="GO:0004822">
    <property type="term" value="F:isoleucine-tRNA ligase activity"/>
    <property type="evidence" value="ECO:0007669"/>
    <property type="project" value="UniProtKB-EC"/>
</dbReference>
<dbReference type="InterPro" id="IPR010663">
    <property type="entry name" value="Znf_FPG/IleRS"/>
</dbReference>
<evidence type="ECO:0000313" key="14">
    <source>
        <dbReference type="EMBL" id="UOF00894.1"/>
    </source>
</evidence>
<evidence type="ECO:0000259" key="13">
    <source>
        <dbReference type="Pfam" id="PF08264"/>
    </source>
</evidence>
<dbReference type="Proteomes" id="UP000830116">
    <property type="component" value="Chromosome"/>
</dbReference>
<organism evidence="14 15">
    <name type="scientific">Bdellovibrio reynosensis</name>
    <dbReference type="NCBI Taxonomy" id="2835041"/>
    <lineage>
        <taxon>Bacteria</taxon>
        <taxon>Pseudomonadati</taxon>
        <taxon>Bdellovibrionota</taxon>
        <taxon>Bdellovibrionia</taxon>
        <taxon>Bdellovibrionales</taxon>
        <taxon>Pseudobdellovibrionaceae</taxon>
        <taxon>Bdellovibrio</taxon>
    </lineage>
</organism>
<dbReference type="CDD" id="cd00818">
    <property type="entry name" value="IleRS_core"/>
    <property type="match status" value="1"/>
</dbReference>
<sequence length="927" mass="104913">MSETPDYKSTIRLPQTDFPMKGDLPIKEPKIIDNWIDKKIYQRMSSKNKGKKKFVFPDGPPYANGGIHLGHALNKTLKDIIVKYKNMRGFQSVFIPGWDCHGLPIEHKVLKDLQAKKITKTDQEILALCREEATKWVNVQREDFKRLGILADWENPYLTMQPAYEAEEVREFARSYSKGLIYRGVKPVYWNWVLKTALADAEIEYHNHKSPSIYVKFNITDAATLAKLGNPTKATSIVIWTTTPWTLPANTGIALHPELEYAVYDTGSENLVIAKGLKEAFEKDNGLNLTEGFTFKGQSLELGKARHPWIDRDSIFVLGDHVSLDAGTGAVHTAPGHGADDFKVGLKYKLPIINPVDDSGLYTDEVPEWKGINIFKANPLVVEKIKESGHLISHKEIEHSYPHCWRSKAPLIFRTTPQWFIGLDLEGSNIRAKTMKAIDDIKFVPQWGEARFRAMMENRPDWCLSRQRLWGVPIPVFTCNATGETLADVDVMMKVADVIEFEGGISAFTSNDPTKFITAEAVEKARKQLGNPAFGTQGFKHGRDILDVWFDSGVCHAAVQKKRDGMGFPADLYLEGSDQHRGWFNTSLLSSMCTNGETPFKALLTHGFTLDSQGRKMSKSLGNTVEPQEVSSKSGAEIIRLWTTYGDYGKDIACGKTELDRVTETYRRIRNSMRYLLGATSDFDPSKDMVPYEKLTWVDKWALSRLASLHKEVTEAYDNYEFYKIYHALNLFFTVDLSATYMDVLKDRLYTWKPDGVARRGSQTVLYYMADYLIRMMAPVLSFLAEESYVYLKAPNKEDSVFLLDYPELPKEWANTEIAGKFEDYLKVRGDSQKVLEGLRSEKVIGASLEAKLTISAEGDLFTKLQNYADLREFLIVSAVELKNGPYKIEAAKAPGEKCVRCWVYSTEISHDPKHPGICPKCVEALT</sequence>
<evidence type="ECO:0000256" key="8">
    <source>
        <dbReference type="ARBA" id="ARBA00025217"/>
    </source>
</evidence>
<feature type="binding site" evidence="10">
    <location>
        <position position="922"/>
    </location>
    <ligand>
        <name>Zn(2+)</name>
        <dbReference type="ChEBI" id="CHEBI:29105"/>
    </ligand>
</feature>
<comment type="similarity">
    <text evidence="1 10">Belongs to the class-I aminoacyl-tRNA synthetase family. IleS type 1 subfamily.</text>
</comment>
<dbReference type="InterPro" id="IPR033708">
    <property type="entry name" value="Anticodon_Ile_BEm"/>
</dbReference>
<dbReference type="PROSITE" id="PS00178">
    <property type="entry name" value="AA_TRNA_LIGASE_I"/>
    <property type="match status" value="1"/>
</dbReference>
<dbReference type="InterPro" id="IPR050081">
    <property type="entry name" value="Ile-tRNA_ligase"/>
</dbReference>
<dbReference type="EC" id="6.1.1.5" evidence="10"/>
<dbReference type="InterPro" id="IPR009080">
    <property type="entry name" value="tRNAsynth_Ia_anticodon-bd"/>
</dbReference>
<dbReference type="PRINTS" id="PR00984">
    <property type="entry name" value="TRNASYNTHILE"/>
</dbReference>
<keyword evidence="6 10" id="KW-0648">Protein biosynthesis</keyword>
<feature type="domain" description="Aminoacyl-tRNA synthetase class Ia" evidence="11">
    <location>
        <begin position="31"/>
        <end position="653"/>
    </location>
</feature>
<keyword evidence="2 10" id="KW-0963">Cytoplasm</keyword>
<dbReference type="Gene3D" id="3.40.50.620">
    <property type="entry name" value="HUPs"/>
    <property type="match status" value="2"/>
</dbReference>
<evidence type="ECO:0000256" key="6">
    <source>
        <dbReference type="ARBA" id="ARBA00022917"/>
    </source>
</evidence>
<comment type="cofactor">
    <cofactor evidence="10">
        <name>Zn(2+)</name>
        <dbReference type="ChEBI" id="CHEBI:29105"/>
    </cofactor>
    <text evidence="10">Binds 1 zinc ion per subunit.</text>
</comment>
<accession>A0ABY4C844</accession>
<dbReference type="Pfam" id="PF06827">
    <property type="entry name" value="zf-FPG_IleRS"/>
    <property type="match status" value="1"/>
</dbReference>
<evidence type="ECO:0000256" key="9">
    <source>
        <dbReference type="ARBA" id="ARBA00048359"/>
    </source>
</evidence>
<dbReference type="SUPFAM" id="SSF47323">
    <property type="entry name" value="Anticodon-binding domain of a subclass of class I aminoacyl-tRNA synthetases"/>
    <property type="match status" value="1"/>
</dbReference>
<dbReference type="InterPro" id="IPR002301">
    <property type="entry name" value="Ile-tRNA-ligase"/>
</dbReference>
<dbReference type="InterPro" id="IPR001412">
    <property type="entry name" value="aa-tRNA-synth_I_CS"/>
</dbReference>
<evidence type="ECO:0000256" key="5">
    <source>
        <dbReference type="ARBA" id="ARBA00022840"/>
    </source>
</evidence>
<comment type="function">
    <text evidence="8 10">Catalyzes the attachment of isoleucine to tRNA(Ile). As IleRS can inadvertently accommodate and process structurally similar amino acids such as valine, to avoid such errors it has two additional distinct tRNA(Ile)-dependent editing activities. One activity is designated as 'pretransfer' editing and involves the hydrolysis of activated Val-AMP. The other activity is designated 'posttransfer' editing and involves deacylation of mischarged Val-tRNA(Ile).</text>
</comment>
<name>A0ABY4C844_9BACT</name>
<dbReference type="NCBIfam" id="TIGR00392">
    <property type="entry name" value="ileS"/>
    <property type="match status" value="1"/>
</dbReference>
<evidence type="ECO:0000256" key="1">
    <source>
        <dbReference type="ARBA" id="ARBA00006887"/>
    </source>
</evidence>
<dbReference type="RefSeq" id="WP_243537076.1">
    <property type="nucleotide sequence ID" value="NZ_CP093442.1"/>
</dbReference>
<evidence type="ECO:0000256" key="3">
    <source>
        <dbReference type="ARBA" id="ARBA00022598"/>
    </source>
</evidence>
<keyword evidence="10" id="KW-0479">Metal-binding</keyword>
<feature type="binding site" evidence="10">
    <location>
        <position position="899"/>
    </location>
    <ligand>
        <name>Zn(2+)</name>
        <dbReference type="ChEBI" id="CHEBI:29105"/>
    </ligand>
</feature>
<feature type="domain" description="Methionyl/Valyl/Leucyl/Isoleucyl-tRNA synthetase anticodon-binding" evidence="13">
    <location>
        <begin position="699"/>
        <end position="854"/>
    </location>
</feature>
<keyword evidence="10" id="KW-0862">Zinc</keyword>
<reference evidence="14" key="1">
    <citation type="submission" date="2022-03" db="EMBL/GenBank/DDBJ databases">
        <title>Genome Identification and Characterization of new species Bdellovibrio reynosense LBG001 sp. nov. from a Mexico soil sample.</title>
        <authorList>
            <person name="Camilli A."/>
            <person name="Ajao Y."/>
            <person name="Guo X."/>
        </authorList>
    </citation>
    <scope>NUCLEOTIDE SEQUENCE</scope>
    <source>
        <strain evidence="14">LBG001</strain>
    </source>
</reference>
<dbReference type="PANTHER" id="PTHR42765">
    <property type="entry name" value="SOLEUCYL-TRNA SYNTHETASE"/>
    <property type="match status" value="1"/>
</dbReference>
<dbReference type="InterPro" id="IPR013155">
    <property type="entry name" value="M/V/L/I-tRNA-synth_anticd-bd"/>
</dbReference>
<dbReference type="HAMAP" id="MF_02002">
    <property type="entry name" value="Ile_tRNA_synth_type1"/>
    <property type="match status" value="1"/>
</dbReference>
<comment type="subunit">
    <text evidence="10">Monomer.</text>
</comment>
<proteinExistence type="inferred from homology"/>
<dbReference type="Gene3D" id="1.10.730.20">
    <property type="match status" value="1"/>
</dbReference>
<dbReference type="PANTHER" id="PTHR42765:SF1">
    <property type="entry name" value="ISOLEUCINE--TRNA LIGASE, MITOCHONDRIAL"/>
    <property type="match status" value="1"/>
</dbReference>
<dbReference type="EMBL" id="CP093442">
    <property type="protein sequence ID" value="UOF00894.1"/>
    <property type="molecule type" value="Genomic_DNA"/>
</dbReference>
<keyword evidence="3 10" id="KW-0436">Ligase</keyword>
<dbReference type="Pfam" id="PF00133">
    <property type="entry name" value="tRNA-synt_1"/>
    <property type="match status" value="1"/>
</dbReference>
<feature type="binding site" evidence="10">
    <location>
        <position position="902"/>
    </location>
    <ligand>
        <name>Zn(2+)</name>
        <dbReference type="ChEBI" id="CHEBI:29105"/>
    </ligand>
</feature>
<feature type="binding site" evidence="10">
    <location>
        <position position="919"/>
    </location>
    <ligand>
        <name>Zn(2+)</name>
        <dbReference type="ChEBI" id="CHEBI:29105"/>
    </ligand>
</feature>
<dbReference type="InterPro" id="IPR023585">
    <property type="entry name" value="Ile-tRNA-ligase_type1"/>
</dbReference>
<dbReference type="InterPro" id="IPR014729">
    <property type="entry name" value="Rossmann-like_a/b/a_fold"/>
</dbReference>
<dbReference type="SUPFAM" id="SSF52374">
    <property type="entry name" value="Nucleotidylyl transferase"/>
    <property type="match status" value="1"/>
</dbReference>
<evidence type="ECO:0000256" key="4">
    <source>
        <dbReference type="ARBA" id="ARBA00022741"/>
    </source>
</evidence>
<keyword evidence="4 10" id="KW-0547">Nucleotide-binding</keyword>
<keyword evidence="5 10" id="KW-0067">ATP-binding</keyword>
<evidence type="ECO:0000256" key="2">
    <source>
        <dbReference type="ARBA" id="ARBA00022490"/>
    </source>
</evidence>
<comment type="domain">
    <text evidence="10">IleRS has two distinct active sites: one for aminoacylation and one for editing. The misactivated valine is translocated from the active site to the editing site, which sterically excludes the correctly activated isoleucine. The single editing site contains two valyl binding pockets, one specific for each substrate (Val-AMP or Val-tRNA(Ile)).</text>
</comment>
<evidence type="ECO:0000256" key="10">
    <source>
        <dbReference type="HAMAP-Rule" id="MF_02002"/>
    </source>
</evidence>
<feature type="short sequence motif" description="'HIGH' region" evidence="10">
    <location>
        <begin position="61"/>
        <end position="71"/>
    </location>
</feature>
<evidence type="ECO:0000259" key="12">
    <source>
        <dbReference type="Pfam" id="PF06827"/>
    </source>
</evidence>
<feature type="binding site" evidence="10">
    <location>
        <position position="619"/>
    </location>
    <ligand>
        <name>ATP</name>
        <dbReference type="ChEBI" id="CHEBI:30616"/>
    </ligand>
</feature>
<feature type="domain" description="Zinc finger FPG/IleRS-type" evidence="12">
    <location>
        <begin position="896"/>
        <end position="924"/>
    </location>
</feature>
<feature type="short sequence motif" description="'KMSKS' region" evidence="10">
    <location>
        <begin position="616"/>
        <end position="620"/>
    </location>
</feature>
<protein>
    <recommendedName>
        <fullName evidence="10">Isoleucine--tRNA ligase</fullName>
        <ecNumber evidence="10">6.1.1.5</ecNumber>
    </recommendedName>
    <alternativeName>
        <fullName evidence="10">Isoleucyl-tRNA synthetase</fullName>
        <shortName evidence="10">IleRS</shortName>
    </alternativeName>
</protein>
<evidence type="ECO:0000313" key="15">
    <source>
        <dbReference type="Proteomes" id="UP000830116"/>
    </source>
</evidence>
<keyword evidence="7 10" id="KW-0030">Aminoacyl-tRNA synthetase</keyword>
<dbReference type="InterPro" id="IPR002300">
    <property type="entry name" value="aa-tRNA-synth_Ia"/>
</dbReference>
<dbReference type="CDD" id="cd07960">
    <property type="entry name" value="Anticodon_Ia_Ile_BEm"/>
    <property type="match status" value="1"/>
</dbReference>
<evidence type="ECO:0000256" key="7">
    <source>
        <dbReference type="ARBA" id="ARBA00023146"/>
    </source>
</evidence>
<evidence type="ECO:0000259" key="11">
    <source>
        <dbReference type="Pfam" id="PF00133"/>
    </source>
</evidence>
<feature type="binding site" evidence="10">
    <location>
        <position position="575"/>
    </location>
    <ligand>
        <name>L-isoleucyl-5'-AMP</name>
        <dbReference type="ChEBI" id="CHEBI:178002"/>
    </ligand>
</feature>
<comment type="subcellular location">
    <subcellularLocation>
        <location evidence="10">Cytoplasm</location>
    </subcellularLocation>
</comment>
<dbReference type="SUPFAM" id="SSF50677">
    <property type="entry name" value="ValRS/IleRS/LeuRS editing domain"/>
    <property type="match status" value="1"/>
</dbReference>